<accession>A0A9D4YUT7</accession>
<reference evidence="1" key="1">
    <citation type="journal article" date="2019" name="Plant J.">
        <title>Chlorella vulgaris genome assembly and annotation reveals the molecular basis for metabolic acclimation to high light conditions.</title>
        <authorList>
            <person name="Cecchin M."/>
            <person name="Marcolungo L."/>
            <person name="Rossato M."/>
            <person name="Girolomoni L."/>
            <person name="Cosentino E."/>
            <person name="Cuine S."/>
            <person name="Li-Beisson Y."/>
            <person name="Delledonne M."/>
            <person name="Ballottari M."/>
        </authorList>
    </citation>
    <scope>NUCLEOTIDE SEQUENCE</scope>
    <source>
        <strain evidence="1">211/11P</strain>
    </source>
</reference>
<organism evidence="1 2">
    <name type="scientific">Chlorella vulgaris</name>
    <name type="common">Green alga</name>
    <dbReference type="NCBI Taxonomy" id="3077"/>
    <lineage>
        <taxon>Eukaryota</taxon>
        <taxon>Viridiplantae</taxon>
        <taxon>Chlorophyta</taxon>
        <taxon>core chlorophytes</taxon>
        <taxon>Trebouxiophyceae</taxon>
        <taxon>Chlorellales</taxon>
        <taxon>Chlorellaceae</taxon>
        <taxon>Chlorella clade</taxon>
        <taxon>Chlorella</taxon>
    </lineage>
</organism>
<dbReference type="EMBL" id="SIDB01000010">
    <property type="protein sequence ID" value="KAI3427353.1"/>
    <property type="molecule type" value="Genomic_DNA"/>
</dbReference>
<dbReference type="AlphaFoldDB" id="A0A9D4YUT7"/>
<dbReference type="InterPro" id="IPR038538">
    <property type="entry name" value="MTERF_sf"/>
</dbReference>
<gene>
    <name evidence="1" type="ORF">D9Q98_010270</name>
</gene>
<reference evidence="1" key="2">
    <citation type="submission" date="2020-11" db="EMBL/GenBank/DDBJ databases">
        <authorList>
            <person name="Cecchin M."/>
            <person name="Marcolungo L."/>
            <person name="Rossato M."/>
            <person name="Girolomoni L."/>
            <person name="Cosentino E."/>
            <person name="Cuine S."/>
            <person name="Li-Beisson Y."/>
            <person name="Delledonne M."/>
            <person name="Ballottari M."/>
        </authorList>
    </citation>
    <scope>NUCLEOTIDE SEQUENCE</scope>
    <source>
        <strain evidence="1">211/11P</strain>
        <tissue evidence="1">Whole cell</tissue>
    </source>
</reference>
<comment type="caution">
    <text evidence="1">The sequence shown here is derived from an EMBL/GenBank/DDBJ whole genome shotgun (WGS) entry which is preliminary data.</text>
</comment>
<evidence type="ECO:0000313" key="1">
    <source>
        <dbReference type="EMBL" id="KAI3427353.1"/>
    </source>
</evidence>
<dbReference type="OrthoDB" id="1684047at2759"/>
<protein>
    <submittedName>
        <fullName evidence="1">Uncharacterized protein</fullName>
    </submittedName>
</protein>
<name>A0A9D4YUT7_CHLVU</name>
<evidence type="ECO:0000313" key="2">
    <source>
        <dbReference type="Proteomes" id="UP001055712"/>
    </source>
</evidence>
<keyword evidence="2" id="KW-1185">Reference proteome</keyword>
<dbReference type="Gene3D" id="1.25.70.10">
    <property type="entry name" value="Transcription termination factor 3, mitochondrial"/>
    <property type="match status" value="1"/>
</dbReference>
<sequence length="225" mass="24343">MQLDGYGSADELSASMSKLPGIRQQGILQHGPQVAALLRGLGIKSSELGSLSCRCPYLFSWPAEERAGVLFSQLMRLGLSAGQAINCFEQQPPAAASLSFEPAIALLALLMAASSKGGGRSGEQLLGDLLKGQPAAVGLLQYRFEALQRNLDNLLQLGLSKQQLINSLRQNWALLTCSPEQLARMEAVVQQELGADRQLWSRCWSANLEWLAAARPNSGSVRRRL</sequence>
<dbReference type="Proteomes" id="UP001055712">
    <property type="component" value="Unassembled WGS sequence"/>
</dbReference>
<proteinExistence type="predicted"/>